<evidence type="ECO:0008006" key="4">
    <source>
        <dbReference type="Google" id="ProtNLM"/>
    </source>
</evidence>
<feature type="transmembrane region" description="Helical" evidence="1">
    <location>
        <begin position="77"/>
        <end position="97"/>
    </location>
</feature>
<keyword evidence="3" id="KW-1185">Reference proteome</keyword>
<dbReference type="Proteomes" id="UP000286678">
    <property type="component" value="Unassembled WGS sequence"/>
</dbReference>
<feature type="transmembrane region" description="Helical" evidence="1">
    <location>
        <begin position="385"/>
        <end position="405"/>
    </location>
</feature>
<dbReference type="EMBL" id="PIPT01000009">
    <property type="protein sequence ID" value="RUO46401.1"/>
    <property type="molecule type" value="Genomic_DNA"/>
</dbReference>
<feature type="transmembrane region" description="Helical" evidence="1">
    <location>
        <begin position="417"/>
        <end position="439"/>
    </location>
</feature>
<comment type="caution">
    <text evidence="2">The sequence shown here is derived from an EMBL/GenBank/DDBJ whole genome shotgun (WGS) entry which is preliminary data.</text>
</comment>
<evidence type="ECO:0000313" key="2">
    <source>
        <dbReference type="EMBL" id="RUO46401.1"/>
    </source>
</evidence>
<feature type="transmembrane region" description="Helical" evidence="1">
    <location>
        <begin position="134"/>
        <end position="155"/>
    </location>
</feature>
<feature type="transmembrane region" description="Helical" evidence="1">
    <location>
        <begin position="319"/>
        <end position="338"/>
    </location>
</feature>
<keyword evidence="1" id="KW-0812">Transmembrane</keyword>
<accession>A0A432XCC8</accession>
<organism evidence="2 3">
    <name type="scientific">Pseudidiomarina aquimaris</name>
    <dbReference type="NCBI Taxonomy" id="641841"/>
    <lineage>
        <taxon>Bacteria</taxon>
        <taxon>Pseudomonadati</taxon>
        <taxon>Pseudomonadota</taxon>
        <taxon>Gammaproteobacteria</taxon>
        <taxon>Alteromonadales</taxon>
        <taxon>Idiomarinaceae</taxon>
        <taxon>Pseudidiomarina</taxon>
    </lineage>
</organism>
<feature type="transmembrane region" description="Helical" evidence="1">
    <location>
        <begin position="192"/>
        <end position="211"/>
    </location>
</feature>
<dbReference type="OrthoDB" id="9771451at2"/>
<evidence type="ECO:0000256" key="1">
    <source>
        <dbReference type="SAM" id="Phobius"/>
    </source>
</evidence>
<keyword evidence="1" id="KW-0472">Membrane</keyword>
<dbReference type="SUPFAM" id="SSF103473">
    <property type="entry name" value="MFS general substrate transporter"/>
    <property type="match status" value="1"/>
</dbReference>
<feature type="transmembrane region" description="Helical" evidence="1">
    <location>
        <begin position="18"/>
        <end position="38"/>
    </location>
</feature>
<feature type="transmembrane region" description="Helical" evidence="1">
    <location>
        <begin position="44"/>
        <end position="65"/>
    </location>
</feature>
<feature type="transmembrane region" description="Helical" evidence="1">
    <location>
        <begin position="237"/>
        <end position="265"/>
    </location>
</feature>
<sequence length="448" mass="48339">MQPVTTSETIDKMTALQVIASTSVWMCWSVLVVVLYALGLGFNFAQLFGLLALTGFAAAGFQLSWFALGSRSLSRRFIRTTTALLTLVAVAMAWLFIQTSFSLEQLQLLAICAGLGGAQLYVRGERSSTESSTMGWELAVTAAVGGIGIVLAQIATPLVVTLPNVLGGNADPLLTTISMGNVLGSVRPEQPISLSNLGWMLLVFTCVAVLYPAQRQSQERPTHAPFHRRYLIRNPHLWVMTLLYIMAFGSFIGFALSFPLVLQFLFGLSREWQAGELVNAISNDYAPQALTYAWLGPLVGVVARPLGGWLADLYGGARVTFVCAVLLALACAVAAYLTQQAFHSGAPEQYFLLFLLVFFVLFVVSSLASSAIYRSASVLFPAAQLPIALRWLAACATAGAGYIPLMWGVQSVTGTPALALIAFAVFYFICAMIVAGVYLRRHSVYFNP</sequence>
<dbReference type="InterPro" id="IPR036259">
    <property type="entry name" value="MFS_trans_sf"/>
</dbReference>
<dbReference type="RefSeq" id="WP_126834617.1">
    <property type="nucleotide sequence ID" value="NZ_PIPT01000009.1"/>
</dbReference>
<dbReference type="Gene3D" id="1.20.1250.20">
    <property type="entry name" value="MFS general substrate transporter like domains"/>
    <property type="match status" value="1"/>
</dbReference>
<gene>
    <name evidence="2" type="ORF">CWE21_11630</name>
</gene>
<feature type="transmembrane region" description="Helical" evidence="1">
    <location>
        <begin position="350"/>
        <end position="373"/>
    </location>
</feature>
<reference evidence="3" key="1">
    <citation type="journal article" date="2018" name="Front. Microbiol.">
        <title>Genome-Based Analysis Reveals the Taxonomy and Diversity of the Family Idiomarinaceae.</title>
        <authorList>
            <person name="Liu Y."/>
            <person name="Lai Q."/>
            <person name="Shao Z."/>
        </authorList>
    </citation>
    <scope>NUCLEOTIDE SEQUENCE [LARGE SCALE GENOMIC DNA]</scope>
    <source>
        <strain evidence="3">SW15</strain>
    </source>
</reference>
<name>A0A432XCC8_9GAMM</name>
<dbReference type="AlphaFoldDB" id="A0A432XCC8"/>
<protein>
    <recommendedName>
        <fullName evidence="4">MFS transporter</fullName>
    </recommendedName>
</protein>
<proteinExistence type="predicted"/>
<keyword evidence="1" id="KW-1133">Transmembrane helix</keyword>
<evidence type="ECO:0000313" key="3">
    <source>
        <dbReference type="Proteomes" id="UP000286678"/>
    </source>
</evidence>
<feature type="transmembrane region" description="Helical" evidence="1">
    <location>
        <begin position="103"/>
        <end position="122"/>
    </location>
</feature>